<keyword evidence="4" id="KW-1185">Reference proteome</keyword>
<dbReference type="PANTHER" id="PTHR19316:SF18">
    <property type="entry name" value="HSP70-BINDING PROTEIN 1"/>
    <property type="match status" value="1"/>
</dbReference>
<organism evidence="3 4">
    <name type="scientific">Artemia franciscana</name>
    <name type="common">Brine shrimp</name>
    <name type="synonym">Artemia sanfranciscana</name>
    <dbReference type="NCBI Taxonomy" id="6661"/>
    <lineage>
        <taxon>Eukaryota</taxon>
        <taxon>Metazoa</taxon>
        <taxon>Ecdysozoa</taxon>
        <taxon>Arthropoda</taxon>
        <taxon>Crustacea</taxon>
        <taxon>Branchiopoda</taxon>
        <taxon>Anostraca</taxon>
        <taxon>Artemiidae</taxon>
        <taxon>Artemia</taxon>
    </lineage>
</organism>
<dbReference type="EMBL" id="JAVRJZ010000015">
    <property type="protein sequence ID" value="KAK2712415.1"/>
    <property type="molecule type" value="Genomic_DNA"/>
</dbReference>
<dbReference type="AlphaFoldDB" id="A0AA88HMU7"/>
<dbReference type="GO" id="GO:0000774">
    <property type="term" value="F:adenyl-nucleotide exchange factor activity"/>
    <property type="evidence" value="ECO:0007669"/>
    <property type="project" value="TreeGrafter"/>
</dbReference>
<dbReference type="InterPro" id="IPR011989">
    <property type="entry name" value="ARM-like"/>
</dbReference>
<evidence type="ECO:0000313" key="3">
    <source>
        <dbReference type="EMBL" id="KAK2712415.1"/>
    </source>
</evidence>
<sequence length="191" mass="21856">MDNQERPPFRDMQGLLNFALRETAREDAEGQEALPMDPERRIWLEDALRNLSVDLVHELKRSLQLLNSDKCLDSNELPGEYEDALDSITDTVGSIDLANDTLCKMGLAEQIIGLLYTDRDSTHEHLLSALLSLVRDHNPARIECQRTNLGLRKILVDKIEECKGQESLKEEEEYCKEILDLCFGDDLVEDR</sequence>
<accession>A0AA88HMU7</accession>
<dbReference type="InterPro" id="IPR050693">
    <property type="entry name" value="Hsp70_NEF-Inhibitors"/>
</dbReference>
<dbReference type="InterPro" id="IPR013918">
    <property type="entry name" value="Nucleotide_exch_fac_Fes1"/>
</dbReference>
<evidence type="ECO:0000256" key="1">
    <source>
        <dbReference type="ARBA" id="ARBA00022737"/>
    </source>
</evidence>
<proteinExistence type="predicted"/>
<dbReference type="Proteomes" id="UP001187531">
    <property type="component" value="Unassembled WGS sequence"/>
</dbReference>
<protein>
    <recommendedName>
        <fullName evidence="2">Nucleotide exchange factor Fes1 domain-containing protein</fullName>
    </recommendedName>
</protein>
<keyword evidence="1" id="KW-0677">Repeat</keyword>
<comment type="caution">
    <text evidence="3">The sequence shown here is derived from an EMBL/GenBank/DDBJ whole genome shotgun (WGS) entry which is preliminary data.</text>
</comment>
<feature type="domain" description="Nucleotide exchange factor Fes1" evidence="2">
    <location>
        <begin position="12"/>
        <end position="100"/>
    </location>
</feature>
<dbReference type="GO" id="GO:0005783">
    <property type="term" value="C:endoplasmic reticulum"/>
    <property type="evidence" value="ECO:0007669"/>
    <property type="project" value="TreeGrafter"/>
</dbReference>
<evidence type="ECO:0000259" key="2">
    <source>
        <dbReference type="Pfam" id="PF08609"/>
    </source>
</evidence>
<gene>
    <name evidence="3" type="ORF">QYM36_011187</name>
</gene>
<dbReference type="Gene3D" id="1.25.10.10">
    <property type="entry name" value="Leucine-rich Repeat Variant"/>
    <property type="match status" value="1"/>
</dbReference>
<name>A0AA88HMU7_ARTSF</name>
<dbReference type="PANTHER" id="PTHR19316">
    <property type="entry name" value="PROTEIN FOLDING REGULATOR"/>
    <property type="match status" value="1"/>
</dbReference>
<reference evidence="3" key="1">
    <citation type="submission" date="2023-07" db="EMBL/GenBank/DDBJ databases">
        <title>Chromosome-level genome assembly of Artemia franciscana.</title>
        <authorList>
            <person name="Jo E."/>
        </authorList>
    </citation>
    <scope>NUCLEOTIDE SEQUENCE</scope>
    <source>
        <tissue evidence="3">Whole body</tissue>
    </source>
</reference>
<evidence type="ECO:0000313" key="4">
    <source>
        <dbReference type="Proteomes" id="UP001187531"/>
    </source>
</evidence>
<dbReference type="Pfam" id="PF08609">
    <property type="entry name" value="Fes1"/>
    <property type="match status" value="1"/>
</dbReference>